<dbReference type="Proteomes" id="UP000030748">
    <property type="component" value="Unassembled WGS sequence"/>
</dbReference>
<keyword evidence="2" id="KW-1185">Reference proteome</keyword>
<dbReference type="EMBL" id="KI630313">
    <property type="protein sequence ID" value="EYU42143.1"/>
    <property type="molecule type" value="Genomic_DNA"/>
</dbReference>
<evidence type="ECO:0000313" key="2">
    <source>
        <dbReference type="Proteomes" id="UP000030748"/>
    </source>
</evidence>
<protein>
    <submittedName>
        <fullName evidence="1">Uncharacterized protein</fullName>
    </submittedName>
</protein>
<reference evidence="1 2" key="1">
    <citation type="journal article" date="2013" name="Proc. Natl. Acad. Sci. U.S.A.">
        <title>Fine-scale variation in meiotic recombination in Mimulus inferred from population shotgun sequencing.</title>
        <authorList>
            <person name="Hellsten U."/>
            <person name="Wright K.M."/>
            <person name="Jenkins J."/>
            <person name="Shu S."/>
            <person name="Yuan Y."/>
            <person name="Wessler S.R."/>
            <person name="Schmutz J."/>
            <person name="Willis J.H."/>
            <person name="Rokhsar D.S."/>
        </authorList>
    </citation>
    <scope>NUCLEOTIDE SEQUENCE [LARGE SCALE GENOMIC DNA]</scope>
    <source>
        <strain evidence="2">cv. DUN x IM62</strain>
    </source>
</reference>
<dbReference type="AlphaFoldDB" id="A0A022RQU3"/>
<accession>A0A022RQU3</accession>
<organism evidence="1 2">
    <name type="scientific">Erythranthe guttata</name>
    <name type="common">Yellow monkey flower</name>
    <name type="synonym">Mimulus guttatus</name>
    <dbReference type="NCBI Taxonomy" id="4155"/>
    <lineage>
        <taxon>Eukaryota</taxon>
        <taxon>Viridiplantae</taxon>
        <taxon>Streptophyta</taxon>
        <taxon>Embryophyta</taxon>
        <taxon>Tracheophyta</taxon>
        <taxon>Spermatophyta</taxon>
        <taxon>Magnoliopsida</taxon>
        <taxon>eudicotyledons</taxon>
        <taxon>Gunneridae</taxon>
        <taxon>Pentapetalae</taxon>
        <taxon>asterids</taxon>
        <taxon>lamiids</taxon>
        <taxon>Lamiales</taxon>
        <taxon>Phrymaceae</taxon>
        <taxon>Erythranthe</taxon>
    </lineage>
</organism>
<proteinExistence type="predicted"/>
<evidence type="ECO:0000313" key="1">
    <source>
        <dbReference type="EMBL" id="EYU42143.1"/>
    </source>
</evidence>
<gene>
    <name evidence="1" type="ORF">MIMGU_mgv1a015276mg</name>
</gene>
<sequence>MLRSRSSPPLFASDPSKLFSSTTDDVSELLCNAPPRLNPTATWFSWYAAAAIPGCCTSELNRNTGCPLGRTAIAGCPRKNWYAFMGFNPPPPACATVTPASGMAPRRRVRSSSMGARVLLSALDDSTVLLWLGLRTAAAAAAEGRLKLVLAFGPRNSRAAAS</sequence>
<name>A0A022RQU3_ERYGU</name>